<organism evidence="7 8">
    <name type="scientific">Caenorhabditis angaria</name>
    <dbReference type="NCBI Taxonomy" id="860376"/>
    <lineage>
        <taxon>Eukaryota</taxon>
        <taxon>Metazoa</taxon>
        <taxon>Ecdysozoa</taxon>
        <taxon>Nematoda</taxon>
        <taxon>Chromadorea</taxon>
        <taxon>Rhabditida</taxon>
        <taxon>Rhabditina</taxon>
        <taxon>Rhabditomorpha</taxon>
        <taxon>Rhabditoidea</taxon>
        <taxon>Rhabditidae</taxon>
        <taxon>Peloderinae</taxon>
        <taxon>Caenorhabditis</taxon>
    </lineage>
</organism>
<dbReference type="OrthoDB" id="370281at2759"/>
<dbReference type="InterPro" id="IPR020846">
    <property type="entry name" value="MFS_dom"/>
</dbReference>
<dbReference type="PANTHER" id="PTHR23510">
    <property type="entry name" value="INNER MEMBRANE TRANSPORT PROTEIN YAJR"/>
    <property type="match status" value="1"/>
</dbReference>
<feature type="transmembrane region" description="Helical" evidence="5">
    <location>
        <begin position="275"/>
        <end position="298"/>
    </location>
</feature>
<feature type="transmembrane region" description="Helical" evidence="5">
    <location>
        <begin position="363"/>
        <end position="383"/>
    </location>
</feature>
<dbReference type="InterPro" id="IPR011701">
    <property type="entry name" value="MFS"/>
</dbReference>
<dbReference type="SUPFAM" id="SSF103473">
    <property type="entry name" value="MFS general substrate transporter"/>
    <property type="match status" value="1"/>
</dbReference>
<feature type="transmembrane region" description="Helical" evidence="5">
    <location>
        <begin position="12"/>
        <end position="36"/>
    </location>
</feature>
<feature type="transmembrane region" description="Helical" evidence="5">
    <location>
        <begin position="48"/>
        <end position="69"/>
    </location>
</feature>
<comment type="caution">
    <text evidence="7">The sequence shown here is derived from an EMBL/GenBank/DDBJ whole genome shotgun (WGS) entry which is preliminary data.</text>
</comment>
<evidence type="ECO:0000256" key="4">
    <source>
        <dbReference type="ARBA" id="ARBA00023136"/>
    </source>
</evidence>
<accession>A0A9P1N7P4</accession>
<feature type="domain" description="Major facilitator superfamily (MFS) profile" evidence="6">
    <location>
        <begin position="10"/>
        <end position="458"/>
    </location>
</feature>
<evidence type="ECO:0000256" key="3">
    <source>
        <dbReference type="ARBA" id="ARBA00022989"/>
    </source>
</evidence>
<proteinExistence type="predicted"/>
<feature type="transmembrane region" description="Helical" evidence="5">
    <location>
        <begin position="310"/>
        <end position="329"/>
    </location>
</feature>
<evidence type="ECO:0000256" key="1">
    <source>
        <dbReference type="ARBA" id="ARBA00004141"/>
    </source>
</evidence>
<keyword evidence="4 5" id="KW-0472">Membrane</keyword>
<dbReference type="EMBL" id="CANHGI010000005">
    <property type="protein sequence ID" value="CAI5452829.1"/>
    <property type="molecule type" value="Genomic_DNA"/>
</dbReference>
<dbReference type="InterPro" id="IPR051068">
    <property type="entry name" value="MFS_Domain-Containing_Protein"/>
</dbReference>
<reference evidence="7" key="1">
    <citation type="submission" date="2022-11" db="EMBL/GenBank/DDBJ databases">
        <authorList>
            <person name="Kikuchi T."/>
        </authorList>
    </citation>
    <scope>NUCLEOTIDE SEQUENCE</scope>
    <source>
        <strain evidence="7">PS1010</strain>
    </source>
</reference>
<name>A0A9P1N7P4_9PELO</name>
<evidence type="ECO:0000256" key="5">
    <source>
        <dbReference type="SAM" id="Phobius"/>
    </source>
</evidence>
<dbReference type="Pfam" id="PF07690">
    <property type="entry name" value="MFS_1"/>
    <property type="match status" value="1"/>
</dbReference>
<evidence type="ECO:0000256" key="2">
    <source>
        <dbReference type="ARBA" id="ARBA00022692"/>
    </source>
</evidence>
<dbReference type="InterPro" id="IPR036259">
    <property type="entry name" value="MFS_trans_sf"/>
</dbReference>
<keyword evidence="3 5" id="KW-1133">Transmembrane helix</keyword>
<feature type="transmembrane region" description="Helical" evidence="5">
    <location>
        <begin position="81"/>
        <end position="100"/>
    </location>
</feature>
<protein>
    <recommendedName>
        <fullName evidence="6">Major facilitator superfamily (MFS) profile domain-containing protein</fullName>
    </recommendedName>
</protein>
<dbReference type="PROSITE" id="PS50850">
    <property type="entry name" value="MFS"/>
    <property type="match status" value="1"/>
</dbReference>
<dbReference type="CDD" id="cd17326">
    <property type="entry name" value="MFS_MFSD8"/>
    <property type="match status" value="1"/>
</dbReference>
<dbReference type="GO" id="GO:0005765">
    <property type="term" value="C:lysosomal membrane"/>
    <property type="evidence" value="ECO:0007669"/>
    <property type="project" value="TreeGrafter"/>
</dbReference>
<dbReference type="GO" id="GO:0022857">
    <property type="term" value="F:transmembrane transporter activity"/>
    <property type="evidence" value="ECO:0007669"/>
    <property type="project" value="InterPro"/>
</dbReference>
<evidence type="ECO:0000313" key="7">
    <source>
        <dbReference type="EMBL" id="CAI5452829.1"/>
    </source>
</evidence>
<dbReference type="AlphaFoldDB" id="A0A9P1N7P4"/>
<feature type="transmembrane region" description="Helical" evidence="5">
    <location>
        <begin position="431"/>
        <end position="449"/>
    </location>
</feature>
<dbReference type="Gene3D" id="1.20.1250.20">
    <property type="entry name" value="MFS general substrate transporter like domains"/>
    <property type="match status" value="1"/>
</dbReference>
<sequence length="480" mass="53906">MPCQRTSWNVVYLMGIFSLIQNTQYSIYLTTMFAYMKKLNSSATEVDYGLIVATSSFGHCIGCFLLGYWNSRTGKSANSMYCGFFLMLLSNLVYLIIDFIPPEMVISTMMISRLLGGFGMGNSSPMRTCASLHSTSSDRSKAMASISGGRSVGTVVGPGLQLLFIPLGEIGFNILPGLFIHSNNAPAYLGIVLTILGILLLTFMFDENDLSEDSDKVAIADFYYKSVKLTYPNPDKTAMFICMLTRFIQNFMQIAIETLALPLVMMMFFQSSQEAVASMATTYLTTGLIATILYLAIIFTSLSKYVREKIFNCGVLLLFIVHLLITYPWQFYSTKVIDFPNNNGTSTCEEFSWCETITIPPEMLFYIGYILSFGLFMPFINVANATLYSKLLNPDNQGTHQSLYDISNTMARIFAPLIITKIYSDFGPRRVWEFMSLILALTASLWIIFDRRLVPIKAIEGKEIFEDNSGFENQQKKLVV</sequence>
<keyword evidence="8" id="KW-1185">Reference proteome</keyword>
<comment type="subcellular location">
    <subcellularLocation>
        <location evidence="1">Membrane</location>
        <topology evidence="1">Multi-pass membrane protein</topology>
    </subcellularLocation>
</comment>
<evidence type="ECO:0000259" key="6">
    <source>
        <dbReference type="PROSITE" id="PS50850"/>
    </source>
</evidence>
<evidence type="ECO:0000313" key="8">
    <source>
        <dbReference type="Proteomes" id="UP001152747"/>
    </source>
</evidence>
<gene>
    <name evidence="7" type="ORF">CAMP_LOCUS15466</name>
</gene>
<dbReference type="Proteomes" id="UP001152747">
    <property type="component" value="Unassembled WGS sequence"/>
</dbReference>
<keyword evidence="2 5" id="KW-0812">Transmembrane</keyword>
<feature type="transmembrane region" description="Helical" evidence="5">
    <location>
        <begin position="185"/>
        <end position="205"/>
    </location>
</feature>
<dbReference type="PANTHER" id="PTHR23510:SF11">
    <property type="entry name" value="MFS DOMAIN-CONTAINING PROTEIN"/>
    <property type="match status" value="1"/>
</dbReference>